<dbReference type="InterPro" id="IPR035897">
    <property type="entry name" value="Toll_tir_struct_dom_sf"/>
</dbReference>
<comment type="caution">
    <text evidence="3">The sequence shown here is derived from an EMBL/GenBank/DDBJ whole genome shotgun (WGS) entry which is preliminary data.</text>
</comment>
<dbReference type="SUPFAM" id="SSF48371">
    <property type="entry name" value="ARM repeat"/>
    <property type="match status" value="1"/>
</dbReference>
<evidence type="ECO:0000313" key="5">
    <source>
        <dbReference type="EMBL" id="CAF4104919.1"/>
    </source>
</evidence>
<dbReference type="InterPro" id="IPR000157">
    <property type="entry name" value="TIR_dom"/>
</dbReference>
<dbReference type="Pfam" id="PF13676">
    <property type="entry name" value="TIR_2"/>
    <property type="match status" value="1"/>
</dbReference>
<dbReference type="EMBL" id="CAJNON010000076">
    <property type="protein sequence ID" value="CAF0924949.1"/>
    <property type="molecule type" value="Genomic_DNA"/>
</dbReference>
<sequence length="631" mass="73337">MARYTDFTKDLNKAIDQVCSSEYQEMFEVVAKDPPYSFTMEQRILIDRYPNLITWYNGDQRHIVVERIRRTHLKWYDNWLTQYNTGQPPYVKWNSTMEQAILHLHNLLFRLDLGDIFTSDESYKECRKIADTVKRILVSVIKSNPITIDQAAVPYVRMLIQILFYFSVDNDLAIYLKSLELVNLMNDLLRTSNNDNEIHLNAYRILAVILVEADLKQLQNSDRIATVFIDFMKNTIDQGVTHEGRLHNILRSLKALTQHEQIREELIKQNGSSLFLRCVMEDKDLLKAKLPALEIILALAFNKDSATLLKDNANFMDCIRTLTSSSEQTIQRVATALIWKLEKDEPTIPSGTITTKKQYDIMISYSHSDKDLCHRILESLEKDNFKVWIDSHMMHGATFDAMAKAIENSEFIFICMSDAYKQSSFCEMEASYGIKRQCRIIPLVMTPNYKADGWLGILTSPFTYIDFPKLGSSRAYEELKKQIQLIRMNDLSSTVIKQDDLHHNTISSVHDRLKTTPNVEIKKEPRQVVDYPDFIDKWTEHHVESFLLEKELNILLPVIEGMDGQLLHQTYSMCQANQQSMFLLFREDIARSQQTILSLREYLTFLKEIKAYIPHTTGKQLNSTSTVCNLM</sequence>
<gene>
    <name evidence="3" type="ORF">IZO911_LOCUS23943</name>
    <name evidence="5" type="ORF">KXQ929_LOCUS34750</name>
    <name evidence="4" type="ORF">OKA104_LOCUS32759</name>
    <name evidence="2" type="ORF">VCS650_LOCUS10592</name>
</gene>
<evidence type="ECO:0000259" key="1">
    <source>
        <dbReference type="PROSITE" id="PS50104"/>
    </source>
</evidence>
<reference evidence="3" key="1">
    <citation type="submission" date="2021-02" db="EMBL/GenBank/DDBJ databases">
        <authorList>
            <person name="Nowell W R."/>
        </authorList>
    </citation>
    <scope>NUCLEOTIDE SEQUENCE</scope>
</reference>
<dbReference type="PROSITE" id="PS50104">
    <property type="entry name" value="TIR"/>
    <property type="match status" value="1"/>
</dbReference>
<organism evidence="3 6">
    <name type="scientific">Adineta steineri</name>
    <dbReference type="NCBI Taxonomy" id="433720"/>
    <lineage>
        <taxon>Eukaryota</taxon>
        <taxon>Metazoa</taxon>
        <taxon>Spiralia</taxon>
        <taxon>Gnathifera</taxon>
        <taxon>Rotifera</taxon>
        <taxon>Eurotatoria</taxon>
        <taxon>Bdelloidea</taxon>
        <taxon>Adinetida</taxon>
        <taxon>Adinetidae</taxon>
        <taxon>Adineta</taxon>
    </lineage>
</organism>
<name>A0A814Q9T9_9BILA</name>
<dbReference type="Gene3D" id="1.25.10.10">
    <property type="entry name" value="Leucine-rich Repeat Variant"/>
    <property type="match status" value="1"/>
</dbReference>
<dbReference type="AlphaFoldDB" id="A0A814Q9T9"/>
<dbReference type="PANTHER" id="PTHR46270:SF2">
    <property type="entry name" value="TIR DOMAIN-CONTAINING PROTEIN"/>
    <property type="match status" value="1"/>
</dbReference>
<dbReference type="InterPro" id="IPR011989">
    <property type="entry name" value="ARM-like"/>
</dbReference>
<dbReference type="InterPro" id="IPR016024">
    <property type="entry name" value="ARM-type_fold"/>
</dbReference>
<dbReference type="SUPFAM" id="SSF52200">
    <property type="entry name" value="Toll/Interleukin receptor TIR domain"/>
    <property type="match status" value="1"/>
</dbReference>
<evidence type="ECO:0000313" key="4">
    <source>
        <dbReference type="EMBL" id="CAF4050632.1"/>
    </source>
</evidence>
<dbReference type="OrthoDB" id="194358at2759"/>
<protein>
    <recommendedName>
        <fullName evidence="1">TIR domain-containing protein</fullName>
    </recommendedName>
</protein>
<dbReference type="GO" id="GO:0007165">
    <property type="term" value="P:signal transduction"/>
    <property type="evidence" value="ECO:0007669"/>
    <property type="project" value="InterPro"/>
</dbReference>
<evidence type="ECO:0000313" key="2">
    <source>
        <dbReference type="EMBL" id="CAF0924949.1"/>
    </source>
</evidence>
<dbReference type="EMBL" id="CAJOAY010004010">
    <property type="protein sequence ID" value="CAF4050632.1"/>
    <property type="molecule type" value="Genomic_DNA"/>
</dbReference>
<evidence type="ECO:0000313" key="3">
    <source>
        <dbReference type="EMBL" id="CAF1117375.1"/>
    </source>
</evidence>
<dbReference type="SMART" id="SM00255">
    <property type="entry name" value="TIR"/>
    <property type="match status" value="1"/>
</dbReference>
<evidence type="ECO:0000313" key="6">
    <source>
        <dbReference type="Proteomes" id="UP000663860"/>
    </source>
</evidence>
<dbReference type="Proteomes" id="UP000663860">
    <property type="component" value="Unassembled WGS sequence"/>
</dbReference>
<feature type="domain" description="TIR" evidence="1">
    <location>
        <begin position="357"/>
        <end position="483"/>
    </location>
</feature>
<dbReference type="Gene3D" id="3.40.50.10140">
    <property type="entry name" value="Toll/interleukin-1 receptor homology (TIR) domain"/>
    <property type="match status" value="1"/>
</dbReference>
<dbReference type="Proteomes" id="UP000663891">
    <property type="component" value="Unassembled WGS sequence"/>
</dbReference>
<dbReference type="EMBL" id="CAJNOE010000282">
    <property type="protein sequence ID" value="CAF1117375.1"/>
    <property type="molecule type" value="Genomic_DNA"/>
</dbReference>
<accession>A0A814Q9T9</accession>
<dbReference type="PANTHER" id="PTHR46270">
    <property type="entry name" value="ARMADILLO-TYPE FOLD-RELATED"/>
    <property type="match status" value="1"/>
</dbReference>
<dbReference type="Proteomes" id="UP000663868">
    <property type="component" value="Unassembled WGS sequence"/>
</dbReference>
<proteinExistence type="predicted"/>
<dbReference type="EMBL" id="CAJOBB010004827">
    <property type="protein sequence ID" value="CAF4104919.1"/>
    <property type="molecule type" value="Genomic_DNA"/>
</dbReference>
<dbReference type="Proteomes" id="UP000663881">
    <property type="component" value="Unassembled WGS sequence"/>
</dbReference>